<accession>A0A0G4GJC5</accession>
<dbReference type="InterPro" id="IPR051412">
    <property type="entry name" value="Formin_Homology_Diaphanous_sf"/>
</dbReference>
<feature type="compositionally biased region" description="Basic residues" evidence="1">
    <location>
        <begin position="1"/>
        <end position="20"/>
    </location>
</feature>
<feature type="compositionally biased region" description="Basic and acidic residues" evidence="1">
    <location>
        <begin position="288"/>
        <end position="299"/>
    </location>
</feature>
<evidence type="ECO:0000313" key="3">
    <source>
        <dbReference type="Proteomes" id="UP000041254"/>
    </source>
</evidence>
<feature type="compositionally biased region" description="Pro residues" evidence="1">
    <location>
        <begin position="808"/>
        <end position="818"/>
    </location>
</feature>
<keyword evidence="3" id="KW-1185">Reference proteome</keyword>
<feature type="compositionally biased region" description="Polar residues" evidence="1">
    <location>
        <begin position="90"/>
        <end position="100"/>
    </location>
</feature>
<feature type="compositionally biased region" description="Pro residues" evidence="1">
    <location>
        <begin position="781"/>
        <end position="800"/>
    </location>
</feature>
<dbReference type="InParanoid" id="A0A0G4GJC5"/>
<feature type="region of interest" description="Disordered" evidence="1">
    <location>
        <begin position="286"/>
        <end position="309"/>
    </location>
</feature>
<organism evidence="2 3">
    <name type="scientific">Vitrella brassicaformis (strain CCMP3155)</name>
    <dbReference type="NCBI Taxonomy" id="1169540"/>
    <lineage>
        <taxon>Eukaryota</taxon>
        <taxon>Sar</taxon>
        <taxon>Alveolata</taxon>
        <taxon>Colpodellida</taxon>
        <taxon>Vitrellaceae</taxon>
        <taxon>Vitrella</taxon>
    </lineage>
</organism>
<feature type="compositionally biased region" description="Low complexity" evidence="1">
    <location>
        <begin position="257"/>
        <end position="273"/>
    </location>
</feature>
<feature type="compositionally biased region" description="Acidic residues" evidence="1">
    <location>
        <begin position="164"/>
        <end position="174"/>
    </location>
</feature>
<feature type="compositionally biased region" description="Low complexity" evidence="1">
    <location>
        <begin position="770"/>
        <end position="780"/>
    </location>
</feature>
<feature type="compositionally biased region" description="Polar residues" evidence="1">
    <location>
        <begin position="26"/>
        <end position="35"/>
    </location>
</feature>
<name>A0A0G4GJC5_VITBC</name>
<dbReference type="AlphaFoldDB" id="A0A0G4GJC5"/>
<proteinExistence type="predicted"/>
<dbReference type="PANTHER" id="PTHR45691:SF6">
    <property type="entry name" value="PROTEIN DIAPHANOUS"/>
    <property type="match status" value="1"/>
</dbReference>
<dbReference type="GO" id="GO:0030041">
    <property type="term" value="P:actin filament polymerization"/>
    <property type="evidence" value="ECO:0007669"/>
    <property type="project" value="TreeGrafter"/>
</dbReference>
<dbReference type="GO" id="GO:0005884">
    <property type="term" value="C:actin filament"/>
    <property type="evidence" value="ECO:0007669"/>
    <property type="project" value="TreeGrafter"/>
</dbReference>
<protein>
    <submittedName>
        <fullName evidence="2">Uncharacterized protein</fullName>
    </submittedName>
</protein>
<dbReference type="PANTHER" id="PTHR45691">
    <property type="entry name" value="PROTEIN DIAPHANOUS"/>
    <property type="match status" value="1"/>
</dbReference>
<evidence type="ECO:0000256" key="1">
    <source>
        <dbReference type="SAM" id="MobiDB-lite"/>
    </source>
</evidence>
<feature type="region of interest" description="Disordered" evidence="1">
    <location>
        <begin position="655"/>
        <end position="726"/>
    </location>
</feature>
<feature type="region of interest" description="Disordered" evidence="1">
    <location>
        <begin position="765"/>
        <end position="820"/>
    </location>
</feature>
<dbReference type="Proteomes" id="UP000041254">
    <property type="component" value="Unassembled WGS sequence"/>
</dbReference>
<dbReference type="VEuPathDB" id="CryptoDB:Vbra_17955"/>
<dbReference type="EMBL" id="CDMY01000684">
    <property type="protein sequence ID" value="CEM29863.1"/>
    <property type="molecule type" value="Genomic_DNA"/>
</dbReference>
<sequence>MRHPGPPPRRRVVPPRRRKLHPLDTGQLQDGNPSTPLERRLRSGARRRRIPAAPRLEDGQEEVTSSLHRQVAWIASSQGLEAEKRKGGMTDTNSSGSSPPQAAADASLLATNPPAASHPSHSVTLTEDDKPRPAAAQENQPQPQSQQSIAKPMTESEAFAIEREEGELSDDEAPECMPEAASHSGLCDTHVGECQPASHPPPSTQQHCDPALTVPPPPRTSSDDRRGTTSSSSSGKRCEPPPTTRQEGSKKKRRNTAAALSAGAAPAGDGAPAGIAINHLETCPWESGHFDEDGRDGGRGRGRGGVGAGGPLRSARFGWVYPPPCHQMDVDDLSNEQLRFLVAYTTARLLACFPAGTLTVKAIMRHLNRIANRLFRLTSRSVEARLTDVSTSCLGPLPTALAPLHRTVFEVCGPQHAPAGSGTSSSTSNTNSATISLTRRVSELDFAEWDSRRHLPAKYEGPKYLRGEGGGDDERARMMEEIQSWWVRMLGEYLRGRTERRPCSMDMAEQACPNPLPSSPSSAASPSALPALPALKHFVKSNPVCRERFTLSSGAGGRQFLRLADVALAPDSTAKEWLRQVGEYLQKTRRREWIGSLGHHFPRPAGLSKNNRLGQLILANRHLFTVDFDDKQSSFMVGLKGPRDQWDRLIDTENVRLNANPPPPPPAPSSTASSKEAQCSRAPGTKFPMPKILPIPVAVRERKGPPSPPPEPSRAEGEANEANDADEDMDVASLWAEGRRDDHHVPTIPAIPAIPPPVYPSPPLPPAPPAMGAIGASSPVHPMPMHPPSPRPSHGPPSLMPPSFDTGPMPPPPPPPMSLPAWPSSPGASMASAGVGSSFPFAIHGMPSPSHASAPAPAAAPMVPPLAAELVKAIVHPTQAAAGGGGVPAAGSSPAGGVQPDLLDALRLLVSANGVAGLGGGGVGGGGVTFGDHVGAGVGSNSNSSTSSGHGVPNAADAIQLLSSLIQSRLQQSVTPR</sequence>
<feature type="region of interest" description="Disordered" evidence="1">
    <location>
        <begin position="1"/>
        <end position="273"/>
    </location>
</feature>
<reference evidence="2 3" key="1">
    <citation type="submission" date="2014-11" db="EMBL/GenBank/DDBJ databases">
        <authorList>
            <person name="Zhu J."/>
            <person name="Qi W."/>
            <person name="Song R."/>
        </authorList>
    </citation>
    <scope>NUCLEOTIDE SEQUENCE [LARGE SCALE GENOMIC DNA]</scope>
</reference>
<evidence type="ECO:0000313" key="2">
    <source>
        <dbReference type="EMBL" id="CEM29863.1"/>
    </source>
</evidence>
<feature type="compositionally biased region" description="Low complexity" evidence="1">
    <location>
        <begin position="133"/>
        <end position="150"/>
    </location>
</feature>
<gene>
    <name evidence="2" type="ORF">Vbra_17955</name>
</gene>